<dbReference type="RefSeq" id="WP_307273257.1">
    <property type="nucleotide sequence ID" value="NZ_JAUSVX010000005.1"/>
</dbReference>
<reference evidence="9 10" key="1">
    <citation type="submission" date="2023-07" db="EMBL/GenBank/DDBJ databases">
        <title>Genomic Encyclopedia of Type Strains, Phase IV (KMG-IV): sequencing the most valuable type-strain genomes for metagenomic binning, comparative biology and taxonomic classification.</title>
        <authorList>
            <person name="Goeker M."/>
        </authorList>
    </citation>
    <scope>NUCLEOTIDE SEQUENCE [LARGE SCALE GENOMIC DNA]</scope>
    <source>
        <strain evidence="9 10">DSM 19619</strain>
    </source>
</reference>
<dbReference type="InterPro" id="IPR027417">
    <property type="entry name" value="P-loop_NTPase"/>
</dbReference>
<keyword evidence="3" id="KW-0762">Sugar transport</keyword>
<sequence>MSVPILAGDALTKAFGGTLALQGAGLSLHSGEVCAIVGENGAGKSTLARILAGILAPDAGTIAVDGMPVRWRGRRDAAAAGIGFVPQSLSFVTTLSLVENHLIGGAGWRADRRKGARTLQESCGRLGVALPLDVPLGRLSLPQRQLAEIASAVAVGARVLLLDEPTSALGPAEVDGLVAALRRLAASGTAIGLVTHRITEVLNGADRVSVLRGGRPVFDGPAAGLIADRVAHLMVGAAVPPGRRPAAPRREVRLQAERIVLEEGGTPVLQDVSLAVQAGEIVGVAGVASASQAALADVLAGLRQPRAGRVLLGARNITGDPVAALRGGVAHVPEERAAGVVPDLSLAENASLLRTGEPAFARFGLRRVRAEHRQGDRIAREWDVRPNRSGLAAGALSGGNQQKLLLGRELDRKPAVIVVHGPTQGLDIAAAAAIRERLVEAASEGAAVVVISADLDEILAISHRVVVLAAGRIADIVPLLDGAPDMVRLGRAIGGARSGPRAGTEPPAAPVAAEEAV</sequence>
<dbReference type="InterPro" id="IPR050107">
    <property type="entry name" value="ABC_carbohydrate_import_ATPase"/>
</dbReference>
<accession>A0ABU0J6R7</accession>
<evidence type="ECO:0000256" key="2">
    <source>
        <dbReference type="ARBA" id="ARBA00022448"/>
    </source>
</evidence>
<evidence type="ECO:0000256" key="3">
    <source>
        <dbReference type="ARBA" id="ARBA00022597"/>
    </source>
</evidence>
<protein>
    <submittedName>
        <fullName evidence="9">ABC-type uncharacterized transport system ATPase subunit</fullName>
    </submittedName>
</protein>
<dbReference type="PANTHER" id="PTHR43790:SF9">
    <property type="entry name" value="GALACTOFURANOSE TRANSPORTER ATP-BINDING PROTEIN YTFR"/>
    <property type="match status" value="1"/>
</dbReference>
<dbReference type="InterPro" id="IPR003439">
    <property type="entry name" value="ABC_transporter-like_ATP-bd"/>
</dbReference>
<evidence type="ECO:0000256" key="6">
    <source>
        <dbReference type="ARBA" id="ARBA00022840"/>
    </source>
</evidence>
<feature type="domain" description="ABC transporter" evidence="8">
    <location>
        <begin position="6"/>
        <end position="238"/>
    </location>
</feature>
<keyword evidence="6" id="KW-0067">ATP-binding</keyword>
<keyword evidence="4" id="KW-0677">Repeat</keyword>
<dbReference type="PANTHER" id="PTHR43790">
    <property type="entry name" value="CARBOHYDRATE TRANSPORT ATP-BINDING PROTEIN MG119-RELATED"/>
    <property type="match status" value="1"/>
</dbReference>
<evidence type="ECO:0000313" key="9">
    <source>
        <dbReference type="EMBL" id="MDQ0469960.1"/>
    </source>
</evidence>
<comment type="similarity">
    <text evidence="1">Belongs to the ABC transporter superfamily.</text>
</comment>
<evidence type="ECO:0000256" key="5">
    <source>
        <dbReference type="ARBA" id="ARBA00022741"/>
    </source>
</evidence>
<evidence type="ECO:0000256" key="1">
    <source>
        <dbReference type="ARBA" id="ARBA00005417"/>
    </source>
</evidence>
<proteinExistence type="inferred from homology"/>
<dbReference type="InterPro" id="IPR017871">
    <property type="entry name" value="ABC_transporter-like_CS"/>
</dbReference>
<dbReference type="InterPro" id="IPR003593">
    <property type="entry name" value="AAA+_ATPase"/>
</dbReference>
<dbReference type="SMART" id="SM00382">
    <property type="entry name" value="AAA"/>
    <property type="match status" value="1"/>
</dbReference>
<evidence type="ECO:0000259" key="8">
    <source>
        <dbReference type="PROSITE" id="PS50893"/>
    </source>
</evidence>
<keyword evidence="2" id="KW-0813">Transport</keyword>
<dbReference type="CDD" id="cd03215">
    <property type="entry name" value="ABC_Carb_Monos_II"/>
    <property type="match status" value="1"/>
</dbReference>
<dbReference type="PROSITE" id="PS00211">
    <property type="entry name" value="ABC_TRANSPORTER_1"/>
    <property type="match status" value="1"/>
</dbReference>
<evidence type="ECO:0000256" key="7">
    <source>
        <dbReference type="SAM" id="MobiDB-lite"/>
    </source>
</evidence>
<evidence type="ECO:0000313" key="10">
    <source>
        <dbReference type="Proteomes" id="UP001242480"/>
    </source>
</evidence>
<dbReference type="EMBL" id="JAUSVX010000005">
    <property type="protein sequence ID" value="MDQ0469960.1"/>
    <property type="molecule type" value="Genomic_DNA"/>
</dbReference>
<evidence type="ECO:0000256" key="4">
    <source>
        <dbReference type="ARBA" id="ARBA00022737"/>
    </source>
</evidence>
<dbReference type="Gene3D" id="3.40.50.300">
    <property type="entry name" value="P-loop containing nucleotide triphosphate hydrolases"/>
    <property type="match status" value="2"/>
</dbReference>
<feature type="region of interest" description="Disordered" evidence="7">
    <location>
        <begin position="496"/>
        <end position="517"/>
    </location>
</feature>
<dbReference type="PROSITE" id="PS50893">
    <property type="entry name" value="ABC_TRANSPORTER_2"/>
    <property type="match status" value="2"/>
</dbReference>
<keyword evidence="5" id="KW-0547">Nucleotide-binding</keyword>
<organism evidence="9 10">
    <name type="scientific">Labrys wisconsinensis</name>
    <dbReference type="NCBI Taxonomy" id="425677"/>
    <lineage>
        <taxon>Bacteria</taxon>
        <taxon>Pseudomonadati</taxon>
        <taxon>Pseudomonadota</taxon>
        <taxon>Alphaproteobacteria</taxon>
        <taxon>Hyphomicrobiales</taxon>
        <taxon>Xanthobacteraceae</taxon>
        <taxon>Labrys</taxon>
    </lineage>
</organism>
<gene>
    <name evidence="9" type="ORF">QO011_002976</name>
</gene>
<dbReference type="CDD" id="cd03216">
    <property type="entry name" value="ABC_Carb_Monos_I"/>
    <property type="match status" value="1"/>
</dbReference>
<feature type="domain" description="ABC transporter" evidence="8">
    <location>
        <begin position="254"/>
        <end position="495"/>
    </location>
</feature>
<keyword evidence="10" id="KW-1185">Reference proteome</keyword>
<comment type="caution">
    <text evidence="9">The sequence shown here is derived from an EMBL/GenBank/DDBJ whole genome shotgun (WGS) entry which is preliminary data.</text>
</comment>
<dbReference type="SUPFAM" id="SSF52540">
    <property type="entry name" value="P-loop containing nucleoside triphosphate hydrolases"/>
    <property type="match status" value="2"/>
</dbReference>
<dbReference type="Pfam" id="PF00005">
    <property type="entry name" value="ABC_tran"/>
    <property type="match status" value="2"/>
</dbReference>
<dbReference type="Proteomes" id="UP001242480">
    <property type="component" value="Unassembled WGS sequence"/>
</dbReference>
<name>A0ABU0J6R7_9HYPH</name>